<evidence type="ECO:0000313" key="1">
    <source>
        <dbReference type="EMBL" id="CAI5798104.1"/>
    </source>
</evidence>
<dbReference type="AlphaFoldDB" id="A0AA35LM76"/>
<accession>A0AA35LM76</accession>
<keyword evidence="2" id="KW-1185">Reference proteome</keyword>
<dbReference type="Proteomes" id="UP001178461">
    <property type="component" value="Chromosome 16"/>
</dbReference>
<sequence length="115" mass="12256">MPFTSHNAFHSHPPLLGGGLSAAERVLAHALGELGFPKGIMVPVVLPLGFPRQASDGRWWVRTVLRSPSPPLPSLGQFCSQRSGPVFGKAIGRSTVLQFALLLAGVLRSPIRRVG</sequence>
<gene>
    <name evidence="1" type="ORF">PODLI_1B028847</name>
</gene>
<name>A0AA35LM76_9SAUR</name>
<evidence type="ECO:0000313" key="2">
    <source>
        <dbReference type="Proteomes" id="UP001178461"/>
    </source>
</evidence>
<proteinExistence type="predicted"/>
<organism evidence="1 2">
    <name type="scientific">Podarcis lilfordi</name>
    <name type="common">Lilford's wall lizard</name>
    <dbReference type="NCBI Taxonomy" id="74358"/>
    <lineage>
        <taxon>Eukaryota</taxon>
        <taxon>Metazoa</taxon>
        <taxon>Chordata</taxon>
        <taxon>Craniata</taxon>
        <taxon>Vertebrata</taxon>
        <taxon>Euteleostomi</taxon>
        <taxon>Lepidosauria</taxon>
        <taxon>Squamata</taxon>
        <taxon>Bifurcata</taxon>
        <taxon>Unidentata</taxon>
        <taxon>Episquamata</taxon>
        <taxon>Laterata</taxon>
        <taxon>Lacertibaenia</taxon>
        <taxon>Lacertidae</taxon>
        <taxon>Podarcis</taxon>
    </lineage>
</organism>
<protein>
    <submittedName>
        <fullName evidence="1">Uncharacterized protein</fullName>
    </submittedName>
</protein>
<dbReference type="EMBL" id="OX395143">
    <property type="protein sequence ID" value="CAI5798104.1"/>
    <property type="molecule type" value="Genomic_DNA"/>
</dbReference>
<reference evidence="1" key="1">
    <citation type="submission" date="2022-12" db="EMBL/GenBank/DDBJ databases">
        <authorList>
            <person name="Alioto T."/>
            <person name="Alioto T."/>
            <person name="Gomez Garrido J."/>
        </authorList>
    </citation>
    <scope>NUCLEOTIDE SEQUENCE</scope>
</reference>